<dbReference type="InterPro" id="IPR054722">
    <property type="entry name" value="PolX-like_BBD"/>
</dbReference>
<dbReference type="EMBL" id="BKCJ010007636">
    <property type="protein sequence ID" value="GEU78255.1"/>
    <property type="molecule type" value="Genomic_DNA"/>
</dbReference>
<feature type="domain" description="CCHC-type" evidence="3">
    <location>
        <begin position="206"/>
        <end position="222"/>
    </location>
</feature>
<dbReference type="PANTHER" id="PTHR11439:SF483">
    <property type="entry name" value="PEPTIDE SYNTHASE GLIP-LIKE, PUTATIVE (AFU_ORTHOLOGUE AFUA_3G12920)-RELATED"/>
    <property type="match status" value="1"/>
</dbReference>
<evidence type="ECO:0000256" key="1">
    <source>
        <dbReference type="PROSITE-ProRule" id="PRU00047"/>
    </source>
</evidence>
<feature type="region of interest" description="Disordered" evidence="2">
    <location>
        <begin position="304"/>
        <end position="327"/>
    </location>
</feature>
<keyword evidence="1" id="KW-0479">Metal-binding</keyword>
<dbReference type="GO" id="GO:0008270">
    <property type="term" value="F:zinc ion binding"/>
    <property type="evidence" value="ECO:0007669"/>
    <property type="project" value="UniProtKB-KW"/>
</dbReference>
<accession>A0A6L2N0R9</accession>
<keyword evidence="1" id="KW-0862">Zinc</keyword>
<keyword evidence="1" id="KW-0863">Zinc-finger</keyword>
<dbReference type="InterPro" id="IPR001878">
    <property type="entry name" value="Znf_CCHC"/>
</dbReference>
<dbReference type="Pfam" id="PF07727">
    <property type="entry name" value="RVT_2"/>
    <property type="match status" value="1"/>
</dbReference>
<name>A0A6L2N0R9_TANCI</name>
<protein>
    <submittedName>
        <fullName evidence="4">Retrovirus-related Pol polyprotein from transposon TNT 1-94</fullName>
    </submittedName>
</protein>
<dbReference type="Gene3D" id="4.10.60.10">
    <property type="entry name" value="Zinc finger, CCHC-type"/>
    <property type="match status" value="1"/>
</dbReference>
<dbReference type="CDD" id="cd09272">
    <property type="entry name" value="RNase_HI_RT_Ty1"/>
    <property type="match status" value="1"/>
</dbReference>
<feature type="compositionally biased region" description="Basic residues" evidence="2">
    <location>
        <begin position="312"/>
        <end position="326"/>
    </location>
</feature>
<dbReference type="AlphaFoldDB" id="A0A6L2N0R9"/>
<organism evidence="4">
    <name type="scientific">Tanacetum cinerariifolium</name>
    <name type="common">Dalmatian daisy</name>
    <name type="synonym">Chrysanthemum cinerariifolium</name>
    <dbReference type="NCBI Taxonomy" id="118510"/>
    <lineage>
        <taxon>Eukaryota</taxon>
        <taxon>Viridiplantae</taxon>
        <taxon>Streptophyta</taxon>
        <taxon>Embryophyta</taxon>
        <taxon>Tracheophyta</taxon>
        <taxon>Spermatophyta</taxon>
        <taxon>Magnoliopsida</taxon>
        <taxon>eudicotyledons</taxon>
        <taxon>Gunneridae</taxon>
        <taxon>Pentapetalae</taxon>
        <taxon>asterids</taxon>
        <taxon>campanulids</taxon>
        <taxon>Asterales</taxon>
        <taxon>Asteraceae</taxon>
        <taxon>Asteroideae</taxon>
        <taxon>Anthemideae</taxon>
        <taxon>Anthemidinae</taxon>
        <taxon>Tanacetum</taxon>
    </lineage>
</organism>
<comment type="caution">
    <text evidence="4">The sequence shown here is derived from an EMBL/GenBank/DDBJ whole genome shotgun (WGS) entry which is preliminary data.</text>
</comment>
<dbReference type="SUPFAM" id="SSF57756">
    <property type="entry name" value="Retrovirus zinc finger-like domains"/>
    <property type="match status" value="1"/>
</dbReference>
<dbReference type="InterPro" id="IPR013103">
    <property type="entry name" value="RVT_2"/>
</dbReference>
<gene>
    <name evidence="4" type="ORF">Tci_050233</name>
</gene>
<dbReference type="PANTHER" id="PTHR11439">
    <property type="entry name" value="GAG-POL-RELATED RETROTRANSPOSON"/>
    <property type="match status" value="1"/>
</dbReference>
<dbReference type="Pfam" id="PF22936">
    <property type="entry name" value="Pol_BBD"/>
    <property type="match status" value="1"/>
</dbReference>
<evidence type="ECO:0000259" key="3">
    <source>
        <dbReference type="PROSITE" id="PS50158"/>
    </source>
</evidence>
<dbReference type="InterPro" id="IPR036875">
    <property type="entry name" value="Znf_CCHC_sf"/>
</dbReference>
<dbReference type="PROSITE" id="PS50158">
    <property type="entry name" value="ZF_CCHC"/>
    <property type="match status" value="1"/>
</dbReference>
<evidence type="ECO:0000256" key="2">
    <source>
        <dbReference type="SAM" id="MobiDB-lite"/>
    </source>
</evidence>
<sequence length="909" mass="103990">MRIIPDSPIKLIILNHFHVGTLDSEIVWNRELDYSGTSLKCLIVRAVWEFFVELLWIVVQDKMSRGVIIVGLTMCIPLLYRGEYSQWHERFINYLEEQTDGEAMINSIQNGLPNDIYSLIDSNETVKDLWDALERQVCGSEYGEQDRKAAILYEYETFKAIEGEQLFDTCLRYLQSANKKQEFVKTDDKKVEKKADEKKRDMRKVKCYNCKKEIHFAKDCKKAKEDKVVNLLEKEKANLETIESLKSKGFESSENAIFESENQSENDCFEVEKECDKVENPKEIAPGMFKLSVSPISMTKTSYESNNDEIKLKRKRRKRKSSKQNVKHVNNDISRANSDFVHFLDLDTFSSVRRPKHSGVVWKKKGLSNTSNVDLISDSYLKLNKNVKQYSRKDLLACNNSHLGETSSAYVCNDTMNVSCNPRMCDLLDDNNFFIFDDESICLWIIDSGCSKHMKGNRALLTNFVEKFLGTVRFGNNDFAVIAGYGDVVIGSMMIKKVYYVKGLGHNLFSVGQFCDKGLEFQALRKDLEDLFHNFYDEYFDSSKIMKSSTTNVDTSINEEAFHEVSKSFQEESSSSSLNDDVQQSPEEVILPQINTQSISNNMVPNVDGASTSHNVFNEHLEDAYFDTSASFHDSSNVHTYYQPHPHEKKLNKDHPLYKIIGDPKSSVQTKCQLANSCLFSCLLSSIESINVVKALRDADWVSAMLVVVGYSQQEGIDYDDTFAPVARTEAIRLFLAYAAHKYFTVFQIDVKTTFMNGILKDEVYVCQPLGFVSKQYPDYVYALDKALYSLKQAPWAWPDIMFATCDKLVCWSSKKHNCVSISTAESEYVTASSGCAQVLWMRTQLTDYGFFYDKVLIYCDSKSAIAISCNPVQHTRTKHIDVSTKPVFKEKKVYALVHLSLKKKRSLL</sequence>
<evidence type="ECO:0000313" key="4">
    <source>
        <dbReference type="EMBL" id="GEU78255.1"/>
    </source>
</evidence>
<dbReference type="GO" id="GO:0003676">
    <property type="term" value="F:nucleic acid binding"/>
    <property type="evidence" value="ECO:0007669"/>
    <property type="project" value="InterPro"/>
</dbReference>
<reference evidence="4" key="1">
    <citation type="journal article" date="2019" name="Sci. Rep.">
        <title>Draft genome of Tanacetum cinerariifolium, the natural source of mosquito coil.</title>
        <authorList>
            <person name="Yamashiro T."/>
            <person name="Shiraishi A."/>
            <person name="Satake H."/>
            <person name="Nakayama K."/>
        </authorList>
    </citation>
    <scope>NUCLEOTIDE SEQUENCE</scope>
</reference>
<proteinExistence type="predicted"/>
<dbReference type="SMART" id="SM00343">
    <property type="entry name" value="ZnF_C2HC"/>
    <property type="match status" value="1"/>
</dbReference>